<proteinExistence type="predicted"/>
<dbReference type="Gene3D" id="3.30.420.10">
    <property type="entry name" value="Ribonuclease H-like superfamily/Ribonuclease H"/>
    <property type="match status" value="1"/>
</dbReference>
<keyword evidence="2" id="KW-1185">Reference proteome</keyword>
<dbReference type="InterPro" id="IPR036397">
    <property type="entry name" value="RNaseH_sf"/>
</dbReference>
<protein>
    <recommendedName>
        <fullName evidence="3">Tc1-like transposase DDE domain-containing protein</fullName>
    </recommendedName>
</protein>
<organism evidence="1 2">
    <name type="scientific">Hypsibius exemplaris</name>
    <name type="common">Freshwater tardigrade</name>
    <dbReference type="NCBI Taxonomy" id="2072580"/>
    <lineage>
        <taxon>Eukaryota</taxon>
        <taxon>Metazoa</taxon>
        <taxon>Ecdysozoa</taxon>
        <taxon>Tardigrada</taxon>
        <taxon>Eutardigrada</taxon>
        <taxon>Parachela</taxon>
        <taxon>Hypsibioidea</taxon>
        <taxon>Hypsibiidae</taxon>
        <taxon>Hypsibius</taxon>
    </lineage>
</organism>
<evidence type="ECO:0008006" key="3">
    <source>
        <dbReference type="Google" id="ProtNLM"/>
    </source>
</evidence>
<dbReference type="GO" id="GO:0003676">
    <property type="term" value="F:nucleic acid binding"/>
    <property type="evidence" value="ECO:0007669"/>
    <property type="project" value="InterPro"/>
</dbReference>
<reference evidence="2" key="1">
    <citation type="submission" date="2017-01" db="EMBL/GenBank/DDBJ databases">
        <title>Comparative genomics of anhydrobiosis in the tardigrade Hypsibius dujardini.</title>
        <authorList>
            <person name="Yoshida Y."/>
            <person name="Koutsovoulos G."/>
            <person name="Laetsch D."/>
            <person name="Stevens L."/>
            <person name="Kumar S."/>
            <person name="Horikawa D."/>
            <person name="Ishino K."/>
            <person name="Komine S."/>
            <person name="Tomita M."/>
            <person name="Blaxter M."/>
            <person name="Arakawa K."/>
        </authorList>
    </citation>
    <scope>NUCLEOTIDE SEQUENCE [LARGE SCALE GENOMIC DNA]</scope>
    <source>
        <strain evidence="2">Z151</strain>
    </source>
</reference>
<name>A0A1W0WKS0_HYPEX</name>
<evidence type="ECO:0000313" key="1">
    <source>
        <dbReference type="EMBL" id="OQV15810.1"/>
    </source>
</evidence>
<evidence type="ECO:0000313" key="2">
    <source>
        <dbReference type="Proteomes" id="UP000192578"/>
    </source>
</evidence>
<accession>A0A1W0WKS0</accession>
<dbReference type="OrthoDB" id="9986793at2759"/>
<gene>
    <name evidence="1" type="ORF">BV898_10062</name>
</gene>
<dbReference type="EMBL" id="MTYJ01000082">
    <property type="protein sequence ID" value="OQV15810.1"/>
    <property type="molecule type" value="Genomic_DNA"/>
</dbReference>
<comment type="caution">
    <text evidence="1">The sequence shown here is derived from an EMBL/GenBank/DDBJ whole genome shotgun (WGS) entry which is preliminary data.</text>
</comment>
<sequence length="182" mass="20670">MCFGQRIKFTDPETGAQVGPEGGLSCGRKEPNAFRVKQASVVTIIGHTGLFNQHTYKDNCLKPMLDNLPYRLKANSAILYRDKAPCLAAGTVQASLEEEMSCFIWNPDIPPNSPDLNPLNYFMWSLRKERVNKHALISSFDRLAKILKDEWEAISQQVIQDSINSWMSRVRKMKKSRGSHIE</sequence>
<dbReference type="Proteomes" id="UP000192578">
    <property type="component" value="Unassembled WGS sequence"/>
</dbReference>
<dbReference type="AlphaFoldDB" id="A0A1W0WKS0"/>